<feature type="coiled-coil region" evidence="1">
    <location>
        <begin position="549"/>
        <end position="583"/>
    </location>
</feature>
<dbReference type="RefSeq" id="WP_133531357.1">
    <property type="nucleotide sequence ID" value="NZ_SNXX01000053.1"/>
</dbReference>
<dbReference type="SUPFAM" id="SSF52540">
    <property type="entry name" value="P-loop containing nucleoside triphosphate hydrolases"/>
    <property type="match status" value="1"/>
</dbReference>
<accession>A0A4R6R6B0</accession>
<keyword evidence="1" id="KW-0175">Coiled coil</keyword>
<dbReference type="EMBL" id="SNXX01000053">
    <property type="protein sequence ID" value="TDP81096.1"/>
    <property type="molecule type" value="Genomic_DNA"/>
</dbReference>
<comment type="caution">
    <text evidence="3">The sequence shown here is derived from an EMBL/GenBank/DDBJ whole genome shotgun (WGS) entry which is preliminary data.</text>
</comment>
<gene>
    <name evidence="3" type="ORF">C7957_1533</name>
</gene>
<evidence type="ECO:0000256" key="1">
    <source>
        <dbReference type="SAM" id="Coils"/>
    </source>
</evidence>
<dbReference type="Gene3D" id="3.40.50.300">
    <property type="entry name" value="P-loop containing nucleotide triphosphate hydrolases"/>
    <property type="match status" value="1"/>
</dbReference>
<name>A0A4R6R6B0_9FIRM</name>
<feature type="region of interest" description="Disordered" evidence="2">
    <location>
        <begin position="701"/>
        <end position="748"/>
    </location>
</feature>
<evidence type="ECO:0000313" key="3">
    <source>
        <dbReference type="EMBL" id="TDP81096.1"/>
    </source>
</evidence>
<protein>
    <submittedName>
        <fullName evidence="3">Putative AAA+ superfamily ATPase</fullName>
    </submittedName>
</protein>
<dbReference type="AlphaFoldDB" id="A0A4R6R6B0"/>
<dbReference type="Proteomes" id="UP000295176">
    <property type="component" value="Unassembled WGS sequence"/>
</dbReference>
<feature type="compositionally biased region" description="Acidic residues" evidence="2">
    <location>
        <begin position="708"/>
        <end position="718"/>
    </location>
</feature>
<proteinExistence type="predicted"/>
<evidence type="ECO:0000256" key="2">
    <source>
        <dbReference type="SAM" id="MobiDB-lite"/>
    </source>
</evidence>
<feature type="compositionally biased region" description="Basic and acidic residues" evidence="2">
    <location>
        <begin position="732"/>
        <end position="742"/>
    </location>
</feature>
<organism evidence="3 4">
    <name type="scientific">Halanaerobium saccharolyticum</name>
    <dbReference type="NCBI Taxonomy" id="43595"/>
    <lineage>
        <taxon>Bacteria</taxon>
        <taxon>Bacillati</taxon>
        <taxon>Bacillota</taxon>
        <taxon>Clostridia</taxon>
        <taxon>Halanaerobiales</taxon>
        <taxon>Halanaerobiaceae</taxon>
        <taxon>Halanaerobium</taxon>
    </lineage>
</organism>
<reference evidence="3 4" key="1">
    <citation type="submission" date="2019-03" db="EMBL/GenBank/DDBJ databases">
        <title>Subsurface microbial communities from deep shales in Ohio and West Virginia, USA.</title>
        <authorList>
            <person name="Wrighton K."/>
        </authorList>
    </citation>
    <scope>NUCLEOTIDE SEQUENCE [LARGE SCALE GENOMIC DNA]</scope>
    <source>
        <strain evidence="3 4">MSL 7</strain>
    </source>
</reference>
<dbReference type="InterPro" id="IPR027417">
    <property type="entry name" value="P-loop_NTPase"/>
</dbReference>
<sequence length="823" mass="95806">MVVNDILKPRKEVIDSKINFQYALKAYKVNSTEEDRLESNPERFFETTYPSNAIRNMLSVVNDKLVGEDHQGGIVLSGSYGSGKTHALVTIYNLFKHPILAEEWIKYHNIKFNTESLKNDNNVCMLSTSEIDPDYLWKPIFSKLGFSGLSSKVRRYPTISTIEKIIGNGKTAIFIDELERWYGSIDSDNDQELLEANKMFLQNLLEVASENENLFVFIGFLEENKDLKEIINRINPRKEDMASTGDREKIIIHRLFETAKEDVETIKISNVVNEYIDEYNKTDIHFENIEKYKKTMIRYYPFHPQLIDILDDIYDSASESQSVRGEMQILADLVKKNYLDKDLFLISDLDVRALQSIDYLITNRYTSDKTRCEKNNLSYSKEVLASILLFTIDERKGIAEKSDILLSVLRKNYIDQIDVNNTLNKLLGTAHYLHKKSSGYLIKDERNIFALINSNAEKISDKAAKEELANYIRKNFFDRSYKIYSKDEVEDNSKIKYVLLLESPSNKKDLEKFLSDNLYYDRMYRNTLVLIKPNDNIYENKYLSKMKRIMAIKQLRDDLNKEREQIEKVLKDEEDEINREIRNAFGRYLRWGYIENNLFLRQETVDASADIVNDKIKSDISEIKDYILEQVTGNETGILAKDLLENCKKYRKNPFISNDHVFYDALKQLYNEKRVFIEGDNNKIYRGGFVNIQSRMSVLDPDYYPESPEIEEDEENNNDEGLVINSGSDIGKNIESDSKDSGSNETQVEETLAIEKETQGISKRILVSNLEAQLRSQDKIKHLNIKIELDGNYTKDELKELLMDLPDAEGKYYLEIIGERDVE</sequence>
<evidence type="ECO:0000313" key="4">
    <source>
        <dbReference type="Proteomes" id="UP000295176"/>
    </source>
</evidence>